<protein>
    <submittedName>
        <fullName evidence="1">Uncharacterized protein</fullName>
    </submittedName>
</protein>
<accession>A0AAV6QR10</accession>
<proteinExistence type="predicted"/>
<dbReference type="EMBL" id="JAGKHQ010000016">
    <property type="protein sequence ID" value="KAG7494581.1"/>
    <property type="molecule type" value="Genomic_DNA"/>
</dbReference>
<name>A0AAV6QR10_SOLSE</name>
<dbReference type="Proteomes" id="UP000693946">
    <property type="component" value="Linkage Group LG4"/>
</dbReference>
<gene>
    <name evidence="1" type="ORF">JOB18_033568</name>
</gene>
<organism evidence="1 2">
    <name type="scientific">Solea senegalensis</name>
    <name type="common">Senegalese sole</name>
    <dbReference type="NCBI Taxonomy" id="28829"/>
    <lineage>
        <taxon>Eukaryota</taxon>
        <taxon>Metazoa</taxon>
        <taxon>Chordata</taxon>
        <taxon>Craniata</taxon>
        <taxon>Vertebrata</taxon>
        <taxon>Euteleostomi</taxon>
        <taxon>Actinopterygii</taxon>
        <taxon>Neopterygii</taxon>
        <taxon>Teleostei</taxon>
        <taxon>Neoteleostei</taxon>
        <taxon>Acanthomorphata</taxon>
        <taxon>Carangaria</taxon>
        <taxon>Pleuronectiformes</taxon>
        <taxon>Pleuronectoidei</taxon>
        <taxon>Soleidae</taxon>
        <taxon>Solea</taxon>
    </lineage>
</organism>
<keyword evidence="2" id="KW-1185">Reference proteome</keyword>
<dbReference type="AlphaFoldDB" id="A0AAV6QR10"/>
<reference evidence="1 2" key="1">
    <citation type="journal article" date="2021" name="Sci. Rep.">
        <title>Chromosome anchoring in Senegalese sole (Solea senegalensis) reveals sex-associated markers and genome rearrangements in flatfish.</title>
        <authorList>
            <person name="Guerrero-Cozar I."/>
            <person name="Gomez-Garrido J."/>
            <person name="Berbel C."/>
            <person name="Martinez-Blanch J.F."/>
            <person name="Alioto T."/>
            <person name="Claros M.G."/>
            <person name="Gagnaire P.A."/>
            <person name="Manchado M."/>
        </authorList>
    </citation>
    <scope>NUCLEOTIDE SEQUENCE [LARGE SCALE GENOMIC DNA]</scope>
    <source>
        <strain evidence="1">Sse05_10M</strain>
    </source>
</reference>
<comment type="caution">
    <text evidence="1">The sequence shown here is derived from an EMBL/GenBank/DDBJ whole genome shotgun (WGS) entry which is preliminary data.</text>
</comment>
<evidence type="ECO:0000313" key="1">
    <source>
        <dbReference type="EMBL" id="KAG7494581.1"/>
    </source>
</evidence>
<evidence type="ECO:0000313" key="2">
    <source>
        <dbReference type="Proteomes" id="UP000693946"/>
    </source>
</evidence>
<sequence length="65" mass="7663">MPLHSHSVKEAWAQDRVQENEDSALALQLKLQVNLCGRKYEISVPQLTLEDTHWKKKMVYKQKNE</sequence>